<name>A0AAV0YIV6_VICFA</name>
<reference evidence="1 2" key="1">
    <citation type="submission" date="2023-01" db="EMBL/GenBank/DDBJ databases">
        <authorList>
            <person name="Kreplak J."/>
        </authorList>
    </citation>
    <scope>NUCLEOTIDE SEQUENCE [LARGE SCALE GENOMIC DNA]</scope>
</reference>
<dbReference type="EMBL" id="OX451736">
    <property type="protein sequence ID" value="CAI8585911.1"/>
    <property type="molecule type" value="Genomic_DNA"/>
</dbReference>
<evidence type="ECO:0000313" key="2">
    <source>
        <dbReference type="Proteomes" id="UP001157006"/>
    </source>
</evidence>
<evidence type="ECO:0000313" key="1">
    <source>
        <dbReference type="EMBL" id="CAI8585911.1"/>
    </source>
</evidence>
<dbReference type="Proteomes" id="UP001157006">
    <property type="component" value="Chromosome 1L"/>
</dbReference>
<accession>A0AAV0YIV6</accession>
<organism evidence="1 2">
    <name type="scientific">Vicia faba</name>
    <name type="common">Broad bean</name>
    <name type="synonym">Faba vulgaris</name>
    <dbReference type="NCBI Taxonomy" id="3906"/>
    <lineage>
        <taxon>Eukaryota</taxon>
        <taxon>Viridiplantae</taxon>
        <taxon>Streptophyta</taxon>
        <taxon>Embryophyta</taxon>
        <taxon>Tracheophyta</taxon>
        <taxon>Spermatophyta</taxon>
        <taxon>Magnoliopsida</taxon>
        <taxon>eudicotyledons</taxon>
        <taxon>Gunneridae</taxon>
        <taxon>Pentapetalae</taxon>
        <taxon>rosids</taxon>
        <taxon>fabids</taxon>
        <taxon>Fabales</taxon>
        <taxon>Fabaceae</taxon>
        <taxon>Papilionoideae</taxon>
        <taxon>50 kb inversion clade</taxon>
        <taxon>NPAAA clade</taxon>
        <taxon>Hologalegina</taxon>
        <taxon>IRL clade</taxon>
        <taxon>Fabeae</taxon>
        <taxon>Vicia</taxon>
    </lineage>
</organism>
<proteinExistence type="predicted"/>
<protein>
    <submittedName>
        <fullName evidence="1">Uncharacterized protein</fullName>
    </submittedName>
</protein>
<dbReference type="AlphaFoldDB" id="A0AAV0YIV6"/>
<sequence length="161" mass="18426">MTHKLRIHPTSVNNGVGDSSAYITIGSNLTKTLVISKQPGLINRFRERIFDDLSFVSLTLELLDYPIQLLVPSTWRMWNIKPIKGLFPELTQYLTLEEYMLNGLFFFTETTSVIIEHPKSHKSLFCSYSLMTSHPKDKPGSRTSHVTFEKISPLNLLELVI</sequence>
<gene>
    <name evidence="1" type="ORF">VFH_I229080</name>
</gene>
<keyword evidence="2" id="KW-1185">Reference proteome</keyword>